<evidence type="ECO:0000256" key="13">
    <source>
        <dbReference type="ARBA" id="ARBA00042844"/>
    </source>
</evidence>
<proteinExistence type="inferred from homology"/>
<evidence type="ECO:0000256" key="11">
    <source>
        <dbReference type="ARBA" id="ARBA00041266"/>
    </source>
</evidence>
<keyword evidence="18" id="KW-1185">Reference proteome</keyword>
<dbReference type="RefSeq" id="WP_055734041.1">
    <property type="nucleotide sequence ID" value="NZ_BMDY01000030.1"/>
</dbReference>
<comment type="caution">
    <text evidence="17">The sequence shown here is derived from an EMBL/GenBank/DDBJ whole genome shotgun (WGS) entry which is preliminary data.</text>
</comment>
<evidence type="ECO:0000256" key="2">
    <source>
        <dbReference type="ARBA" id="ARBA00022552"/>
    </source>
</evidence>
<accession>A0ABQ1I5T2</accession>
<organism evidence="17 18">
    <name type="scientific">Agarivorans gilvus</name>
    <dbReference type="NCBI Taxonomy" id="680279"/>
    <lineage>
        <taxon>Bacteria</taxon>
        <taxon>Pseudomonadati</taxon>
        <taxon>Pseudomonadota</taxon>
        <taxon>Gammaproteobacteria</taxon>
        <taxon>Alteromonadales</taxon>
        <taxon>Alteromonadaceae</taxon>
        <taxon>Agarivorans</taxon>
    </lineage>
</organism>
<evidence type="ECO:0000256" key="14">
    <source>
        <dbReference type="ARBA" id="ARBA00042883"/>
    </source>
</evidence>
<name>A0ABQ1I5T2_9ALTE</name>
<dbReference type="SUPFAM" id="SSF55120">
    <property type="entry name" value="Pseudouridine synthase"/>
    <property type="match status" value="1"/>
</dbReference>
<comment type="similarity">
    <text evidence="1">Belongs to the pseudouridine synthase RluA family.</text>
</comment>
<sequence length="216" mass="24840">MPDFVYRPPTSPYFSIVYKDDAVIVFNKASGLLSVPGRIEKDSLWQRAQRVWPELKVVHRLDMATSGLIVMALGKPAQSHLSRQFQQRRTAKTYYAEIYGHPQQQQGEVELPLRCDWPNRPKQIVDFELGKHALTKWKVLETRPHSSLVELQPITGRTHQLRVHMQQIGCPIVGDGFYATTAAKALSERLHLHAAKLGFYHPQTEQWMEFNCPPPF</sequence>
<comment type="function">
    <text evidence="7">Dual specificity enzyme that catalyzes the synthesis of pseudouridine from uracil-746 in 23S ribosomal RNA and from uracil-32 in the anticodon stem and loop of transfer RNAs.</text>
</comment>
<dbReference type="PANTHER" id="PTHR21600">
    <property type="entry name" value="MITOCHONDRIAL RNA PSEUDOURIDINE SYNTHASE"/>
    <property type="match status" value="1"/>
</dbReference>
<comment type="catalytic activity">
    <reaction evidence="6">
        <text>uridine(746) in 23S rRNA = pseudouridine(746) in 23S rRNA</text>
        <dbReference type="Rhea" id="RHEA:42548"/>
        <dbReference type="Rhea" id="RHEA-COMP:10109"/>
        <dbReference type="Rhea" id="RHEA-COMP:10110"/>
        <dbReference type="ChEBI" id="CHEBI:65314"/>
        <dbReference type="ChEBI" id="CHEBI:65315"/>
        <dbReference type="EC" id="5.4.99.29"/>
    </reaction>
</comment>
<dbReference type="Proteomes" id="UP000651977">
    <property type="component" value="Unassembled WGS sequence"/>
</dbReference>
<evidence type="ECO:0000256" key="8">
    <source>
        <dbReference type="ARBA" id="ARBA00038944"/>
    </source>
</evidence>
<evidence type="ECO:0000256" key="3">
    <source>
        <dbReference type="ARBA" id="ARBA00022694"/>
    </source>
</evidence>
<dbReference type="Pfam" id="PF00849">
    <property type="entry name" value="PseudoU_synth_2"/>
    <property type="match status" value="1"/>
</dbReference>
<dbReference type="InterPro" id="IPR050188">
    <property type="entry name" value="RluA_PseudoU_synthase"/>
</dbReference>
<evidence type="ECO:0000256" key="15">
    <source>
        <dbReference type="ARBA" id="ARBA00043143"/>
    </source>
</evidence>
<dbReference type="PANTHER" id="PTHR21600:SF91">
    <property type="entry name" value="DUAL-SPECIFICITY RNA PSEUDOURIDINE SYNTHASE RLUA"/>
    <property type="match status" value="1"/>
</dbReference>
<keyword evidence="3" id="KW-0819">tRNA processing</keyword>
<evidence type="ECO:0000256" key="4">
    <source>
        <dbReference type="ARBA" id="ARBA00023235"/>
    </source>
</evidence>
<gene>
    <name evidence="17" type="primary">rluA</name>
    <name evidence="17" type="ORF">GCM10007414_36220</name>
</gene>
<evidence type="ECO:0000256" key="12">
    <source>
        <dbReference type="ARBA" id="ARBA00042372"/>
    </source>
</evidence>
<evidence type="ECO:0000313" key="18">
    <source>
        <dbReference type="Proteomes" id="UP000651977"/>
    </source>
</evidence>
<protein>
    <recommendedName>
        <fullName evidence="10">Dual-specificity RNA pseudouridine synthase RluA</fullName>
        <ecNumber evidence="8">5.4.99.28</ecNumber>
        <ecNumber evidence="9">5.4.99.29</ecNumber>
    </recommendedName>
    <alternativeName>
        <fullName evidence="11">23S rRNA pseudouridine(746) synthase</fullName>
    </alternativeName>
    <alternativeName>
        <fullName evidence="14">Ribosomal large subunit pseudouridine synthase A</fullName>
    </alternativeName>
    <alternativeName>
        <fullName evidence="13">rRNA pseudouridylate synthase A</fullName>
    </alternativeName>
    <alternativeName>
        <fullName evidence="15">rRNA-uridine isomerase A</fullName>
    </alternativeName>
    <alternativeName>
        <fullName evidence="12">tRNA pseudouridine(32) synthase</fullName>
    </alternativeName>
</protein>
<keyword evidence="4" id="KW-0413">Isomerase</keyword>
<dbReference type="PROSITE" id="PS01129">
    <property type="entry name" value="PSI_RLU"/>
    <property type="match status" value="1"/>
</dbReference>
<feature type="domain" description="Pseudouridine synthase RsuA/RluA-like" evidence="16">
    <location>
        <begin position="23"/>
        <end position="167"/>
    </location>
</feature>
<reference evidence="18" key="1">
    <citation type="journal article" date="2019" name="Int. J. Syst. Evol. Microbiol.">
        <title>The Global Catalogue of Microorganisms (GCM) 10K type strain sequencing project: providing services to taxonomists for standard genome sequencing and annotation.</title>
        <authorList>
            <consortium name="The Broad Institute Genomics Platform"/>
            <consortium name="The Broad Institute Genome Sequencing Center for Infectious Disease"/>
            <person name="Wu L."/>
            <person name="Ma J."/>
        </authorList>
    </citation>
    <scope>NUCLEOTIDE SEQUENCE [LARGE SCALE GENOMIC DNA]</scope>
    <source>
        <strain evidence="18">CGMCC 1.10131</strain>
    </source>
</reference>
<evidence type="ECO:0000256" key="10">
    <source>
        <dbReference type="ARBA" id="ARBA00039988"/>
    </source>
</evidence>
<dbReference type="EMBL" id="BMDY01000030">
    <property type="protein sequence ID" value="GGB19558.1"/>
    <property type="molecule type" value="Genomic_DNA"/>
</dbReference>
<evidence type="ECO:0000256" key="1">
    <source>
        <dbReference type="ARBA" id="ARBA00010876"/>
    </source>
</evidence>
<dbReference type="CDD" id="cd02869">
    <property type="entry name" value="PseudoU_synth_RluA_like"/>
    <property type="match status" value="1"/>
</dbReference>
<dbReference type="EC" id="5.4.99.28" evidence="8"/>
<evidence type="ECO:0000313" key="17">
    <source>
        <dbReference type="EMBL" id="GGB19558.1"/>
    </source>
</evidence>
<dbReference type="EC" id="5.4.99.29" evidence="9"/>
<keyword evidence="2" id="KW-0698">rRNA processing</keyword>
<dbReference type="InterPro" id="IPR006224">
    <property type="entry name" value="PsdUridine_synth_RluA-like_CS"/>
</dbReference>
<evidence type="ECO:0000256" key="6">
    <source>
        <dbReference type="ARBA" id="ARBA00036916"/>
    </source>
</evidence>
<dbReference type="InterPro" id="IPR006145">
    <property type="entry name" value="PsdUridine_synth_RsuA/RluA"/>
</dbReference>
<evidence type="ECO:0000256" key="5">
    <source>
        <dbReference type="ARBA" id="ARBA00036184"/>
    </source>
</evidence>
<comment type="catalytic activity">
    <reaction evidence="5">
        <text>uridine(32) in tRNA = pseudouridine(32) in tRNA</text>
        <dbReference type="Rhea" id="RHEA:42544"/>
        <dbReference type="Rhea" id="RHEA-COMP:10107"/>
        <dbReference type="Rhea" id="RHEA-COMP:10108"/>
        <dbReference type="ChEBI" id="CHEBI:65314"/>
        <dbReference type="ChEBI" id="CHEBI:65315"/>
        <dbReference type="EC" id="5.4.99.28"/>
    </reaction>
</comment>
<evidence type="ECO:0000259" key="16">
    <source>
        <dbReference type="Pfam" id="PF00849"/>
    </source>
</evidence>
<evidence type="ECO:0000256" key="9">
    <source>
        <dbReference type="ARBA" id="ARBA00038945"/>
    </source>
</evidence>
<dbReference type="InterPro" id="IPR020103">
    <property type="entry name" value="PsdUridine_synth_cat_dom_sf"/>
</dbReference>
<dbReference type="Gene3D" id="3.30.2350.10">
    <property type="entry name" value="Pseudouridine synthase"/>
    <property type="match status" value="1"/>
</dbReference>
<evidence type="ECO:0000256" key="7">
    <source>
        <dbReference type="ARBA" id="ARBA00037305"/>
    </source>
</evidence>